<comment type="caution">
    <text evidence="1">The sequence shown here is derived from an EMBL/GenBank/DDBJ whole genome shotgun (WGS) entry which is preliminary data.</text>
</comment>
<protein>
    <submittedName>
        <fullName evidence="1">Uncharacterized protein</fullName>
    </submittedName>
</protein>
<dbReference type="Proteomes" id="UP000616769">
    <property type="component" value="Unassembled WGS sequence"/>
</dbReference>
<evidence type="ECO:0000313" key="2">
    <source>
        <dbReference type="Proteomes" id="UP000616769"/>
    </source>
</evidence>
<gene>
    <name evidence="1" type="ORF">QR98_0062340</name>
</gene>
<name>A0A132A9U0_SARSC</name>
<reference evidence="1 2" key="1">
    <citation type="journal article" date="2015" name="Parasit. Vectors">
        <title>Draft genome of the scabies mite.</title>
        <authorList>
            <person name="Rider S.D.Jr."/>
            <person name="Morgan M.S."/>
            <person name="Arlian L.G."/>
        </authorList>
    </citation>
    <scope>NUCLEOTIDE SEQUENCE [LARGE SCALE GENOMIC DNA]</scope>
    <source>
        <strain evidence="1">Arlian Lab</strain>
    </source>
</reference>
<evidence type="ECO:0000313" key="1">
    <source>
        <dbReference type="EMBL" id="KPM07734.1"/>
    </source>
</evidence>
<dbReference type="VEuPathDB" id="VectorBase:SSCA001032"/>
<dbReference type="EMBL" id="JXLN01011842">
    <property type="protein sequence ID" value="KPM07734.1"/>
    <property type="molecule type" value="Genomic_DNA"/>
</dbReference>
<sequence>MSLWVNNIAEFRTSPFVPKIFHLGRMIQEIIFEKNSYPITSLLFRSHRNSQLRAYEREQETITLTKK</sequence>
<accession>A0A132A9U0</accession>
<proteinExistence type="predicted"/>
<organism evidence="1 2">
    <name type="scientific">Sarcoptes scabiei</name>
    <name type="common">Itch mite</name>
    <name type="synonym">Acarus scabiei</name>
    <dbReference type="NCBI Taxonomy" id="52283"/>
    <lineage>
        <taxon>Eukaryota</taxon>
        <taxon>Metazoa</taxon>
        <taxon>Ecdysozoa</taxon>
        <taxon>Arthropoda</taxon>
        <taxon>Chelicerata</taxon>
        <taxon>Arachnida</taxon>
        <taxon>Acari</taxon>
        <taxon>Acariformes</taxon>
        <taxon>Sarcoptiformes</taxon>
        <taxon>Astigmata</taxon>
        <taxon>Psoroptidia</taxon>
        <taxon>Sarcoptoidea</taxon>
        <taxon>Sarcoptidae</taxon>
        <taxon>Sarcoptinae</taxon>
        <taxon>Sarcoptes</taxon>
    </lineage>
</organism>
<dbReference type="AlphaFoldDB" id="A0A132A9U0"/>